<accession>B1L5J2</accession>
<dbReference type="InParanoid" id="B1L5J2"/>
<dbReference type="Proteomes" id="UP000001686">
    <property type="component" value="Chromosome"/>
</dbReference>
<keyword evidence="3" id="KW-1185">Reference proteome</keyword>
<name>B1L5J2_KORCO</name>
<gene>
    <name evidence="2" type="ordered locus">Kcr_0975</name>
</gene>
<dbReference type="eggNOG" id="arCOG02079">
    <property type="taxonomic scope" value="Archaea"/>
</dbReference>
<organism evidence="2 3">
    <name type="scientific">Korarchaeum cryptofilum (strain OPF8)</name>
    <dbReference type="NCBI Taxonomy" id="374847"/>
    <lineage>
        <taxon>Archaea</taxon>
        <taxon>Thermoproteota</taxon>
        <taxon>Candidatus Korarchaeia</taxon>
        <taxon>Candidatus Korarchaeales</taxon>
        <taxon>Candidatus Korarchaeaceae</taxon>
        <taxon>Candidatus Korarchaeum</taxon>
    </lineage>
</organism>
<sequence>MHQTYKFLPLSVLMPKSLYIFLLIFLLTLSLIPLSAVDFDIIISPTYAKVRAGETASFTVSLIKLNPGFSNDVYLTVFYEPPYSSVSFLDNPLKPGVVETTIMKVITSEKTPPGTYTITVRGRDTTGASVYEGVTVEVLPPEPQFILSISPSRLSVYRGERANFTVYATPTYGFTGPIYLKLICPLCTSYVFTPNPMCPTCPPSCCPALPCAYYSSTLSIDTSGMAPGDYSVVVEGCSGSSCYRAYATLTVLEAPRPENINLIVYPLTLVAKPEDNVKVDVTISIPGGKSPDPLTLRVYAPQGWYLSYYPTKFYETSTVQLWISVPKGTLQGTYNIGIELYKGETLLKSRSVVVIVKSVEQAKISLFAAPYEIILTKDSPRAQIAVLVTYSGEVEDATLSLLGLPAGISYSIPPKLRPGQLGVINLTLTDAKEGNYSASLVATMDGLSASTNFRVIVKGAQVETPTKTTTLTESTTLTETKRETVTLTVERGLATTDYLLIAIAFLLLVLILALLLRRGAGGTAQGGVVQAPEGTQA</sequence>
<evidence type="ECO:0000313" key="2">
    <source>
        <dbReference type="EMBL" id="ACB07721.1"/>
    </source>
</evidence>
<dbReference type="STRING" id="374847.Kcr_0975"/>
<evidence type="ECO:0000256" key="1">
    <source>
        <dbReference type="SAM" id="Phobius"/>
    </source>
</evidence>
<dbReference type="EMBL" id="CP000968">
    <property type="protein sequence ID" value="ACB07721.1"/>
    <property type="molecule type" value="Genomic_DNA"/>
</dbReference>
<keyword evidence="1" id="KW-0812">Transmembrane</keyword>
<protein>
    <recommendedName>
        <fullName evidence="4">Alpha-galactosidase NEW3 domain-containing protein</fullName>
    </recommendedName>
</protein>
<evidence type="ECO:0008006" key="4">
    <source>
        <dbReference type="Google" id="ProtNLM"/>
    </source>
</evidence>
<dbReference type="HOGENOM" id="CLU_506814_0_0_2"/>
<keyword evidence="1" id="KW-1133">Transmembrane helix</keyword>
<feature type="transmembrane region" description="Helical" evidence="1">
    <location>
        <begin position="498"/>
        <end position="516"/>
    </location>
</feature>
<reference evidence="2 3" key="1">
    <citation type="journal article" date="2008" name="Proc. Natl. Acad. Sci. U.S.A.">
        <title>A korarchaeal genome reveals new insights into the evolution of the Archaea.</title>
        <authorList>
            <person name="Elkins J.G."/>
            <person name="Podar M."/>
            <person name="Graham D.E."/>
            <person name="Makarova K.S."/>
            <person name="Wolf Y."/>
            <person name="Randau L."/>
            <person name="Hedlund B.P."/>
            <person name="Brochier-Armanet C."/>
            <person name="Kunin V."/>
            <person name="Anderson I."/>
            <person name="Lapidus A."/>
            <person name="Goltsman E."/>
            <person name="Barry K."/>
            <person name="Koonin E.V."/>
            <person name="Hugenholtz P."/>
            <person name="Kyrpides N."/>
            <person name="Wanner G."/>
            <person name="Richardson P."/>
            <person name="Keller M."/>
            <person name="Stetter K.O."/>
        </authorList>
    </citation>
    <scope>NUCLEOTIDE SEQUENCE [LARGE SCALE GENOMIC DNA]</scope>
    <source>
        <strain evidence="3">OPF8</strain>
    </source>
</reference>
<keyword evidence="1" id="KW-0472">Membrane</keyword>
<dbReference type="AlphaFoldDB" id="B1L5J2"/>
<dbReference type="EnsemblBacteria" id="ACB07721">
    <property type="protein sequence ID" value="ACB07721"/>
    <property type="gene ID" value="Kcr_0975"/>
</dbReference>
<dbReference type="KEGG" id="kcr:Kcr_0975"/>
<evidence type="ECO:0000313" key="3">
    <source>
        <dbReference type="Proteomes" id="UP000001686"/>
    </source>
</evidence>
<proteinExistence type="predicted"/>